<dbReference type="SMART" id="SM01323">
    <property type="entry name" value="YajC"/>
    <property type="match status" value="1"/>
</dbReference>
<comment type="similarity">
    <text evidence="2">Belongs to the YajC family.</text>
</comment>
<keyword evidence="7 10" id="KW-1133">Transmembrane helix</keyword>
<dbReference type="HOGENOM" id="CLU_116157_5_2_0"/>
<gene>
    <name evidence="11" type="ordered locus">Ilyop_1673</name>
</gene>
<evidence type="ECO:0000256" key="5">
    <source>
        <dbReference type="ARBA" id="ARBA00022692"/>
    </source>
</evidence>
<evidence type="ECO:0000313" key="12">
    <source>
        <dbReference type="Proteomes" id="UP000006875"/>
    </source>
</evidence>
<evidence type="ECO:0000256" key="3">
    <source>
        <dbReference type="ARBA" id="ARBA00022448"/>
    </source>
</evidence>
<keyword evidence="8" id="KW-0811">Translocation</keyword>
<evidence type="ECO:0000313" key="11">
    <source>
        <dbReference type="EMBL" id="ADO83444.1"/>
    </source>
</evidence>
<dbReference type="STRING" id="572544.Ilyop_1673"/>
<dbReference type="InterPro" id="IPR003849">
    <property type="entry name" value="Preprotein_translocase_YajC"/>
</dbReference>
<reference evidence="11 12" key="1">
    <citation type="journal article" date="2010" name="Stand. Genomic Sci.">
        <title>Complete genome sequence of Ilyobacter polytropus type strain (CuHbu1).</title>
        <authorList>
            <person name="Sikorski J."/>
            <person name="Chertkov O."/>
            <person name="Lapidus A."/>
            <person name="Nolan M."/>
            <person name="Lucas S."/>
            <person name="Del Rio T.G."/>
            <person name="Tice H."/>
            <person name="Cheng J.F."/>
            <person name="Tapia R."/>
            <person name="Han C."/>
            <person name="Goodwin L."/>
            <person name="Pitluck S."/>
            <person name="Liolios K."/>
            <person name="Ivanova N."/>
            <person name="Mavromatis K."/>
            <person name="Mikhailova N."/>
            <person name="Pati A."/>
            <person name="Chen A."/>
            <person name="Palaniappan K."/>
            <person name="Land M."/>
            <person name="Hauser L."/>
            <person name="Chang Y.J."/>
            <person name="Jeffries C.D."/>
            <person name="Brambilla E."/>
            <person name="Yasawong M."/>
            <person name="Rohde M."/>
            <person name="Pukall R."/>
            <person name="Spring S."/>
            <person name="Goker M."/>
            <person name="Woyke T."/>
            <person name="Bristow J."/>
            <person name="Eisen J.A."/>
            <person name="Markowitz V."/>
            <person name="Hugenholtz P."/>
            <person name="Kyrpides N.C."/>
            <person name="Klenk H.P."/>
        </authorList>
    </citation>
    <scope>NUCLEOTIDE SEQUENCE [LARGE SCALE GENOMIC DNA]</scope>
    <source>
        <strain evidence="12">ATCC 51220 / DSM 2926 / LMG 16218 / CuHBu1</strain>
    </source>
</reference>
<organism evidence="11 12">
    <name type="scientific">Ilyobacter polytropus (strain ATCC 51220 / DSM 2926 / LMG 16218 / CuHBu1)</name>
    <dbReference type="NCBI Taxonomy" id="572544"/>
    <lineage>
        <taxon>Bacteria</taxon>
        <taxon>Fusobacteriati</taxon>
        <taxon>Fusobacteriota</taxon>
        <taxon>Fusobacteriia</taxon>
        <taxon>Fusobacteriales</taxon>
        <taxon>Fusobacteriaceae</taxon>
        <taxon>Ilyobacter</taxon>
    </lineage>
</organism>
<dbReference type="EMBL" id="CP002281">
    <property type="protein sequence ID" value="ADO83444.1"/>
    <property type="molecule type" value="Genomic_DNA"/>
</dbReference>
<feature type="transmembrane region" description="Helical" evidence="10">
    <location>
        <begin position="18"/>
        <end position="37"/>
    </location>
</feature>
<keyword evidence="9 10" id="KW-0472">Membrane</keyword>
<dbReference type="Proteomes" id="UP000006875">
    <property type="component" value="Chromosome"/>
</dbReference>
<dbReference type="GO" id="GO:0015031">
    <property type="term" value="P:protein transport"/>
    <property type="evidence" value="ECO:0007669"/>
    <property type="project" value="UniProtKB-KW"/>
</dbReference>
<evidence type="ECO:0000256" key="1">
    <source>
        <dbReference type="ARBA" id="ARBA00004162"/>
    </source>
</evidence>
<dbReference type="PANTHER" id="PTHR33909:SF1">
    <property type="entry name" value="SEC TRANSLOCON ACCESSORY COMPLEX SUBUNIT YAJC"/>
    <property type="match status" value="1"/>
</dbReference>
<keyword evidence="5 10" id="KW-0812">Transmembrane</keyword>
<dbReference type="NCBIfam" id="TIGR00739">
    <property type="entry name" value="yajC"/>
    <property type="match status" value="1"/>
</dbReference>
<dbReference type="RefSeq" id="WP_013388111.1">
    <property type="nucleotide sequence ID" value="NC_014632.1"/>
</dbReference>
<proteinExistence type="inferred from homology"/>
<keyword evidence="4" id="KW-1003">Cell membrane</keyword>
<accession>E3HA39</accession>
<keyword evidence="6" id="KW-0653">Protein transport</keyword>
<keyword evidence="3" id="KW-0813">Transport</keyword>
<dbReference type="PANTHER" id="PTHR33909">
    <property type="entry name" value="SEC TRANSLOCON ACCESSORY COMPLEX SUBUNIT YAJC"/>
    <property type="match status" value="1"/>
</dbReference>
<name>E3HA39_ILYPC</name>
<dbReference type="AlphaFoldDB" id="E3HA39"/>
<dbReference type="Pfam" id="PF02699">
    <property type="entry name" value="YajC"/>
    <property type="match status" value="1"/>
</dbReference>
<comment type="subcellular location">
    <subcellularLocation>
        <location evidence="1">Cell membrane</location>
        <topology evidence="1">Single-pass membrane protein</topology>
    </subcellularLocation>
</comment>
<evidence type="ECO:0000256" key="10">
    <source>
        <dbReference type="SAM" id="Phobius"/>
    </source>
</evidence>
<keyword evidence="12" id="KW-1185">Reference proteome</keyword>
<evidence type="ECO:0000256" key="8">
    <source>
        <dbReference type="ARBA" id="ARBA00023010"/>
    </source>
</evidence>
<evidence type="ECO:0000256" key="7">
    <source>
        <dbReference type="ARBA" id="ARBA00022989"/>
    </source>
</evidence>
<dbReference type="KEGG" id="ipo:Ilyop_1673"/>
<dbReference type="eggNOG" id="COG1862">
    <property type="taxonomic scope" value="Bacteria"/>
</dbReference>
<sequence>MLNNFITYAADGAKPANYTGMIVTVVVWAAVFYFLLIRPNKKKQKQHQEMMSSLHAGTQIITAGGIKGEVVSVNDEFVVIRVDKGVNLTMKKSSIANVYSK</sequence>
<dbReference type="PRINTS" id="PR01853">
    <property type="entry name" value="YAJCTRNLCASE"/>
</dbReference>
<evidence type="ECO:0000256" key="9">
    <source>
        <dbReference type="ARBA" id="ARBA00023136"/>
    </source>
</evidence>
<evidence type="ECO:0000256" key="4">
    <source>
        <dbReference type="ARBA" id="ARBA00022475"/>
    </source>
</evidence>
<dbReference type="GO" id="GO:0005886">
    <property type="term" value="C:plasma membrane"/>
    <property type="evidence" value="ECO:0007669"/>
    <property type="project" value="UniProtKB-SubCell"/>
</dbReference>
<evidence type="ECO:0000256" key="2">
    <source>
        <dbReference type="ARBA" id="ARBA00006742"/>
    </source>
</evidence>
<protein>
    <submittedName>
        <fullName evidence="11">Preprotein translocase, YajC subunit</fullName>
    </submittedName>
</protein>
<evidence type="ECO:0000256" key="6">
    <source>
        <dbReference type="ARBA" id="ARBA00022927"/>
    </source>
</evidence>